<evidence type="ECO:0000256" key="4">
    <source>
        <dbReference type="ARBA" id="ARBA00022785"/>
    </source>
</evidence>
<evidence type="ECO:0000256" key="3">
    <source>
        <dbReference type="ARBA" id="ARBA00022691"/>
    </source>
</evidence>
<dbReference type="GO" id="GO:0008616">
    <property type="term" value="P:tRNA queuosine(34) biosynthetic process"/>
    <property type="evidence" value="ECO:0007669"/>
    <property type="project" value="UniProtKB-KW"/>
</dbReference>
<reference evidence="6" key="1">
    <citation type="journal article" date="2013" name="Proc. Natl. Acad. Sci. U.S.A.">
        <title>Genome structure and metabolic features in the red seaweed Chondrus crispus shed light on evolution of the Archaeplastida.</title>
        <authorList>
            <person name="Collen J."/>
            <person name="Porcel B."/>
            <person name="Carre W."/>
            <person name="Ball S.G."/>
            <person name="Chaparro C."/>
            <person name="Tonon T."/>
            <person name="Barbeyron T."/>
            <person name="Michel G."/>
            <person name="Noel B."/>
            <person name="Valentin K."/>
            <person name="Elias M."/>
            <person name="Artiguenave F."/>
            <person name="Arun A."/>
            <person name="Aury J.M."/>
            <person name="Barbosa-Neto J.F."/>
            <person name="Bothwell J.H."/>
            <person name="Bouget F.Y."/>
            <person name="Brillet L."/>
            <person name="Cabello-Hurtado F."/>
            <person name="Capella-Gutierrez S."/>
            <person name="Charrier B."/>
            <person name="Cladiere L."/>
            <person name="Cock J.M."/>
            <person name="Coelho S.M."/>
            <person name="Colleoni C."/>
            <person name="Czjzek M."/>
            <person name="Da Silva C."/>
            <person name="Delage L."/>
            <person name="Denoeud F."/>
            <person name="Deschamps P."/>
            <person name="Dittami S.M."/>
            <person name="Gabaldon T."/>
            <person name="Gachon C.M."/>
            <person name="Groisillier A."/>
            <person name="Herve C."/>
            <person name="Jabbari K."/>
            <person name="Katinka M."/>
            <person name="Kloareg B."/>
            <person name="Kowalczyk N."/>
            <person name="Labadie K."/>
            <person name="Leblanc C."/>
            <person name="Lopez P.J."/>
            <person name="McLachlan D.H."/>
            <person name="Meslet-Cladiere L."/>
            <person name="Moustafa A."/>
            <person name="Nehr Z."/>
            <person name="Nyvall Collen P."/>
            <person name="Panaud O."/>
            <person name="Partensky F."/>
            <person name="Poulain J."/>
            <person name="Rensing S.A."/>
            <person name="Rousvoal S."/>
            <person name="Samson G."/>
            <person name="Symeonidi A."/>
            <person name="Weissenbach J."/>
            <person name="Zambounis A."/>
            <person name="Wincker P."/>
            <person name="Boyen C."/>
        </authorList>
    </citation>
    <scope>NUCLEOTIDE SEQUENCE [LARGE SCALE GENOMIC DNA]</scope>
    <source>
        <strain evidence="6">cv. Stackhouse</strain>
    </source>
</reference>
<evidence type="ECO:0000313" key="6">
    <source>
        <dbReference type="Proteomes" id="UP000012073"/>
    </source>
</evidence>
<evidence type="ECO:0000313" key="5">
    <source>
        <dbReference type="EMBL" id="CDF39404.1"/>
    </source>
</evidence>
<dbReference type="KEGG" id="ccp:CHC_T00006557001"/>
<dbReference type="OMA" id="YANEQSA"/>
<accession>R7QMT4</accession>
<name>R7QMT4_CHOCR</name>
<dbReference type="Pfam" id="PF02547">
    <property type="entry name" value="Queuosine_synth"/>
    <property type="match status" value="1"/>
</dbReference>
<protein>
    <recommendedName>
        <fullName evidence="7">S-adenosylmethionine:tRNA ribosyltransferase-isomerase</fullName>
    </recommendedName>
</protein>
<dbReference type="SUPFAM" id="SSF111337">
    <property type="entry name" value="QueA-like"/>
    <property type="match status" value="1"/>
</dbReference>
<keyword evidence="1" id="KW-0963">Cytoplasm</keyword>
<evidence type="ECO:0000256" key="1">
    <source>
        <dbReference type="ARBA" id="ARBA00022490"/>
    </source>
</evidence>
<dbReference type="PANTHER" id="PTHR30307">
    <property type="entry name" value="S-ADENOSYLMETHIONINE:TRNA RIBOSYLTRANSFERASE-ISOMERASE"/>
    <property type="match status" value="1"/>
</dbReference>
<dbReference type="GO" id="GO:0051075">
    <property type="term" value="F:S-adenosylmethionine:tRNA ribosyltransferase-isomerase activity"/>
    <property type="evidence" value="ECO:0007669"/>
    <property type="project" value="TreeGrafter"/>
</dbReference>
<sequence>MEDVVLLVGAGTFAPVTAETVGGHGMHAELMSSRRACVERVGRHVESRSPIVAMGTTSVRALESMYWFGDMPIFGTTQLLIVPKYPFKMVDAIITNFHQPRSTLLMLVSAFLGGTPQDLFNVYQEALDRGYRFLSYGDSCIFARPSFFER</sequence>
<dbReference type="EMBL" id="HG002031">
    <property type="protein sequence ID" value="CDF39404.1"/>
    <property type="molecule type" value="Genomic_DNA"/>
</dbReference>
<keyword evidence="2" id="KW-0808">Transferase</keyword>
<dbReference type="InterPro" id="IPR036100">
    <property type="entry name" value="QueA_sf"/>
</dbReference>
<evidence type="ECO:0000256" key="2">
    <source>
        <dbReference type="ARBA" id="ARBA00022679"/>
    </source>
</evidence>
<dbReference type="GeneID" id="17327034"/>
<keyword evidence="3" id="KW-0949">S-adenosyl-L-methionine</keyword>
<dbReference type="STRING" id="2769.R7QMT4"/>
<dbReference type="OrthoDB" id="1448at2759"/>
<dbReference type="Proteomes" id="UP000012073">
    <property type="component" value="Unassembled WGS sequence"/>
</dbReference>
<dbReference type="AlphaFoldDB" id="R7QMT4"/>
<dbReference type="Gramene" id="CDF39404">
    <property type="protein sequence ID" value="CDF39404"/>
    <property type="gene ID" value="CHC_T00006557001"/>
</dbReference>
<gene>
    <name evidence="5" type="ORF">CHC_T00006557001</name>
</gene>
<dbReference type="PANTHER" id="PTHR30307:SF0">
    <property type="entry name" value="S-ADENOSYLMETHIONINE:TRNA RIBOSYLTRANSFERASE-ISOMERASE"/>
    <property type="match status" value="1"/>
</dbReference>
<proteinExistence type="predicted"/>
<keyword evidence="6" id="KW-1185">Reference proteome</keyword>
<evidence type="ECO:0008006" key="7">
    <source>
        <dbReference type="Google" id="ProtNLM"/>
    </source>
</evidence>
<keyword evidence="4" id="KW-0671">Queuosine biosynthesis</keyword>
<dbReference type="Gene3D" id="3.40.1780.10">
    <property type="entry name" value="QueA-like"/>
    <property type="match status" value="1"/>
</dbReference>
<dbReference type="InterPro" id="IPR003699">
    <property type="entry name" value="QueA"/>
</dbReference>
<dbReference type="InterPro" id="IPR042118">
    <property type="entry name" value="QueA_dom1"/>
</dbReference>
<organism evidence="5 6">
    <name type="scientific">Chondrus crispus</name>
    <name type="common">Carrageen Irish moss</name>
    <name type="synonym">Polymorpha crispa</name>
    <dbReference type="NCBI Taxonomy" id="2769"/>
    <lineage>
        <taxon>Eukaryota</taxon>
        <taxon>Rhodophyta</taxon>
        <taxon>Florideophyceae</taxon>
        <taxon>Rhodymeniophycidae</taxon>
        <taxon>Gigartinales</taxon>
        <taxon>Gigartinaceae</taxon>
        <taxon>Chondrus</taxon>
    </lineage>
</organism>
<dbReference type="RefSeq" id="XP_005719315.1">
    <property type="nucleotide sequence ID" value="XM_005719258.1"/>
</dbReference>